<reference evidence="2" key="1">
    <citation type="submission" date="2023-05" db="EMBL/GenBank/DDBJ databases">
        <title>Comparative genomics of Bacillaceae isolates and their secondary metabolite potential.</title>
        <authorList>
            <person name="Song L."/>
            <person name="Nielsen L.J."/>
            <person name="Mohite O."/>
            <person name="Xu X."/>
            <person name="Weber T."/>
            <person name="Kovacs A.T."/>
        </authorList>
    </citation>
    <scope>NUCLEOTIDE SEQUENCE</scope>
    <source>
        <strain evidence="2">XLM17</strain>
    </source>
</reference>
<organism evidence="2 3">
    <name type="scientific">Neobacillus novalis</name>
    <dbReference type="NCBI Taxonomy" id="220687"/>
    <lineage>
        <taxon>Bacteria</taxon>
        <taxon>Bacillati</taxon>
        <taxon>Bacillota</taxon>
        <taxon>Bacilli</taxon>
        <taxon>Bacillales</taxon>
        <taxon>Bacillaceae</taxon>
        <taxon>Neobacillus</taxon>
    </lineage>
</organism>
<protein>
    <submittedName>
        <fullName evidence="2">DUF4007 family protein</fullName>
    </submittedName>
</protein>
<dbReference type="AlphaFoldDB" id="A0AA95MV44"/>
<evidence type="ECO:0000259" key="1">
    <source>
        <dbReference type="Pfam" id="PF13182"/>
    </source>
</evidence>
<evidence type="ECO:0000313" key="2">
    <source>
        <dbReference type="EMBL" id="WHY88585.1"/>
    </source>
</evidence>
<dbReference type="Pfam" id="PF13182">
    <property type="entry name" value="DUF4007"/>
    <property type="match status" value="1"/>
</dbReference>
<accession>A0AA95MV44</accession>
<dbReference type="RefSeq" id="WP_066086691.1">
    <property type="nucleotide sequence ID" value="NZ_CP126114.1"/>
</dbReference>
<sequence>MGYGQHQSFYLRDRWLNKAIRHINDDERFFYDKEAFEKIGLGKNMVQSLRYWVLATRVAQEKFNDERKKVYKITQFGKILYKFDRFLQFLDSAAIIHYHLSSRKEPSTAWYWYFNKLNESVITKDELISTFIDWVKANEEKEVSEKSLKRDIECLIRLYVAGNNNEDPEEVIQSPLFRLNLLKETKGVVYKVQGDPKNIGITALMYVLLAFKEEKETNVITVEEIINNEGLWGRVFNMSRSSVINSLETLTNHPFYPLKFTRTNNLDTIRIPNISPIEFLHKEYARKVESLNVNSN</sequence>
<gene>
    <name evidence="2" type="ORF">QNH39_12395</name>
</gene>
<keyword evidence="3" id="KW-1185">Reference proteome</keyword>
<dbReference type="EMBL" id="CP126114">
    <property type="protein sequence ID" value="WHY88585.1"/>
    <property type="molecule type" value="Genomic_DNA"/>
</dbReference>
<evidence type="ECO:0000313" key="3">
    <source>
        <dbReference type="Proteomes" id="UP001178288"/>
    </source>
</evidence>
<feature type="domain" description="DUF4007" evidence="1">
    <location>
        <begin position="3"/>
        <end position="274"/>
    </location>
</feature>
<name>A0AA95MV44_9BACI</name>
<dbReference type="KEGG" id="nnv:QNH39_12395"/>
<dbReference type="Proteomes" id="UP001178288">
    <property type="component" value="Chromosome"/>
</dbReference>
<proteinExistence type="predicted"/>
<dbReference type="InterPro" id="IPR025248">
    <property type="entry name" value="DUF4007"/>
</dbReference>